<keyword evidence="1" id="KW-0732">Signal</keyword>
<proteinExistence type="predicted"/>
<comment type="caution">
    <text evidence="3">The sequence shown here is derived from an EMBL/GenBank/DDBJ whole genome shotgun (WGS) entry which is preliminary data.</text>
</comment>
<evidence type="ECO:0000313" key="3">
    <source>
        <dbReference type="EMBL" id="MCZ8515383.1"/>
    </source>
</evidence>
<evidence type="ECO:0000313" key="4">
    <source>
        <dbReference type="Proteomes" id="UP001527882"/>
    </source>
</evidence>
<evidence type="ECO:0000259" key="2">
    <source>
        <dbReference type="PROSITE" id="PS51272"/>
    </source>
</evidence>
<keyword evidence="4" id="KW-1185">Reference proteome</keyword>
<evidence type="ECO:0000256" key="1">
    <source>
        <dbReference type="SAM" id="SignalP"/>
    </source>
</evidence>
<dbReference type="PROSITE" id="PS51272">
    <property type="entry name" value="SLH"/>
    <property type="match status" value="2"/>
</dbReference>
<accession>A0ABT4QEY9</accession>
<dbReference type="Proteomes" id="UP001527882">
    <property type="component" value="Unassembled WGS sequence"/>
</dbReference>
<gene>
    <name evidence="3" type="ORF">O9H85_23820</name>
</gene>
<dbReference type="Pfam" id="PF00395">
    <property type="entry name" value="SLH"/>
    <property type="match status" value="2"/>
</dbReference>
<feature type="domain" description="SLH" evidence="2">
    <location>
        <begin position="96"/>
        <end position="159"/>
    </location>
</feature>
<name>A0ABT4QEY9_9BACL</name>
<reference evidence="3 4" key="1">
    <citation type="submission" date="2022-12" db="EMBL/GenBank/DDBJ databases">
        <title>Draft genome sequence of Paenibacillus sp. dW9.</title>
        <authorList>
            <person name="Choi E.-W."/>
            <person name="Kim D.-U."/>
        </authorList>
    </citation>
    <scope>NUCLEOTIDE SEQUENCE [LARGE SCALE GENOMIC DNA]</scope>
    <source>
        <strain evidence="4">dW9</strain>
    </source>
</reference>
<protein>
    <submittedName>
        <fullName evidence="3">S-layer homology domain-containing protein</fullName>
    </submittedName>
</protein>
<feature type="chain" id="PRO_5045879238" evidence="1">
    <location>
        <begin position="25"/>
        <end position="539"/>
    </location>
</feature>
<dbReference type="InterPro" id="IPR001119">
    <property type="entry name" value="SLH_dom"/>
</dbReference>
<organism evidence="3 4">
    <name type="scientific">Paenibacillus gyeongsangnamensis</name>
    <dbReference type="NCBI Taxonomy" id="3388067"/>
    <lineage>
        <taxon>Bacteria</taxon>
        <taxon>Bacillati</taxon>
        <taxon>Bacillota</taxon>
        <taxon>Bacilli</taxon>
        <taxon>Bacillales</taxon>
        <taxon>Paenibacillaceae</taxon>
        <taxon>Paenibacillus</taxon>
    </lineage>
</organism>
<sequence>MKKSLTLITAAAMAFSMLASSAMAGTTKTTSDYKDLTNLDPGLKSKLDVLLSNGIFEGITDDSFGISQPMTRAQFAKVACLVFGLPVNQTVRTSSFSDVRTDDPVSGWAVSYIEAAKKAGLIDGKTDSTFAPGENVTIGQLDKVFINGLGRKVNVDSNPWYADAVKQATDLNIHPANKNGAASATRADLVTGAYGSWMANRNSKEQDQVSVISAQASGDQAVQVTLDKSVDISKASLTLKQGDAVIPTVITWSSDTKSAALTLIGDAKLSGGDYNVTLSGLDSIKTASTAFTVPSSAPAGGLNYSVTNAYDLSSVIDNGLTAMATGADGYATKSEVEDPTVSKFAKEIILTAATTSGNEVALPGMIQSIASTNPAVVKAVVSFDHRGYILGKKPGKATVSIIFTTLNGGSKQLSIPINVKDDAVTGQLVEARETSIEQNLTVTGGVYTAQFNAYSEMDLKVTDNYGITYEPGEVQKYNFALGTIFIPEYIVGDSKGPIGSVSIDKDGTVHVTGNVTQFNLTAILPTGKRATSEVKIRKP</sequence>
<dbReference type="EMBL" id="JAQAGZ010000017">
    <property type="protein sequence ID" value="MCZ8515383.1"/>
    <property type="molecule type" value="Genomic_DNA"/>
</dbReference>
<feature type="domain" description="SLH" evidence="2">
    <location>
        <begin position="30"/>
        <end position="93"/>
    </location>
</feature>
<dbReference type="RefSeq" id="WP_269883913.1">
    <property type="nucleotide sequence ID" value="NZ_JAQAGZ010000017.1"/>
</dbReference>
<feature type="signal peptide" evidence="1">
    <location>
        <begin position="1"/>
        <end position="24"/>
    </location>
</feature>